<dbReference type="InterPro" id="IPR029039">
    <property type="entry name" value="Flavoprotein-like_sf"/>
</dbReference>
<comment type="caution">
    <text evidence="4">The sequence shown here is derived from an EMBL/GenBank/DDBJ whole genome shotgun (WGS) entry which is preliminary data.</text>
</comment>
<evidence type="ECO:0000256" key="2">
    <source>
        <dbReference type="ARBA" id="ARBA00023797"/>
    </source>
</evidence>
<dbReference type="AlphaFoldDB" id="A0A9W8XS32"/>
<dbReference type="GO" id="GO:0010181">
    <property type="term" value="F:FMN binding"/>
    <property type="evidence" value="ECO:0007669"/>
    <property type="project" value="InterPro"/>
</dbReference>
<dbReference type="SUPFAM" id="SSF63380">
    <property type="entry name" value="Riboflavin synthase domain-like"/>
    <property type="match status" value="1"/>
</dbReference>
<evidence type="ECO:0000313" key="5">
    <source>
        <dbReference type="Proteomes" id="UP001140513"/>
    </source>
</evidence>
<dbReference type="PANTHER" id="PTHR19384:SF17">
    <property type="entry name" value="NADPH--CYTOCHROME P450 REDUCTASE"/>
    <property type="match status" value="1"/>
</dbReference>
<protein>
    <recommendedName>
        <fullName evidence="2">NADPH--hemoprotein reductase</fullName>
        <ecNumber evidence="2">1.6.2.4</ecNumber>
    </recommendedName>
</protein>
<dbReference type="Gene3D" id="3.40.50.80">
    <property type="entry name" value="Nucleotide-binding domain of ferredoxin-NADP reductase (FNR) module"/>
    <property type="match status" value="1"/>
</dbReference>
<evidence type="ECO:0000259" key="3">
    <source>
        <dbReference type="PROSITE" id="PS50902"/>
    </source>
</evidence>
<feature type="domain" description="Flavodoxin-like" evidence="3">
    <location>
        <begin position="1"/>
        <end position="71"/>
    </location>
</feature>
<reference evidence="4" key="1">
    <citation type="submission" date="2022-10" db="EMBL/GenBank/DDBJ databases">
        <title>Tapping the CABI collections for fungal endophytes: first genome assemblies for Collariella, Neodidymelliopsis, Ascochyta clinopodiicola, Didymella pomorum, Didymosphaeria variabile, Neocosmospora piperis and Neocucurbitaria cava.</title>
        <authorList>
            <person name="Hill R."/>
        </authorList>
    </citation>
    <scope>NUCLEOTIDE SEQUENCE</scope>
    <source>
        <strain evidence="4">IMI 356815</strain>
    </source>
</reference>
<dbReference type="SUPFAM" id="SSF52218">
    <property type="entry name" value="Flavoproteins"/>
    <property type="match status" value="1"/>
</dbReference>
<dbReference type="SUPFAM" id="SSF52343">
    <property type="entry name" value="Ferredoxin reductase-like, C-terminal NADP-linked domain"/>
    <property type="match status" value="1"/>
</dbReference>
<dbReference type="EC" id="1.6.2.4" evidence="2"/>
<dbReference type="GO" id="GO:0005829">
    <property type="term" value="C:cytosol"/>
    <property type="evidence" value="ECO:0007669"/>
    <property type="project" value="TreeGrafter"/>
</dbReference>
<proteinExistence type="predicted"/>
<dbReference type="EMBL" id="JAPEUX010000003">
    <property type="protein sequence ID" value="KAJ4356851.1"/>
    <property type="molecule type" value="Genomic_DNA"/>
</dbReference>
<keyword evidence="1" id="KW-0285">Flavoprotein</keyword>
<dbReference type="GO" id="GO:0050660">
    <property type="term" value="F:flavin adenine dinucleotide binding"/>
    <property type="evidence" value="ECO:0007669"/>
    <property type="project" value="TreeGrafter"/>
</dbReference>
<dbReference type="InterPro" id="IPR039261">
    <property type="entry name" value="FNR_nucleotide-bd"/>
</dbReference>
<dbReference type="InterPro" id="IPR023173">
    <property type="entry name" value="NADPH_Cyt_P450_Rdtase_alpha"/>
</dbReference>
<dbReference type="GeneID" id="80908418"/>
<dbReference type="Gene3D" id="2.40.30.10">
    <property type="entry name" value="Translation factors"/>
    <property type="match status" value="1"/>
</dbReference>
<dbReference type="PANTHER" id="PTHR19384">
    <property type="entry name" value="NITRIC OXIDE SYNTHASE-RELATED"/>
    <property type="match status" value="1"/>
</dbReference>
<accession>A0A9W8XS32</accession>
<dbReference type="Proteomes" id="UP001140513">
    <property type="component" value="Unassembled WGS sequence"/>
</dbReference>
<dbReference type="Gene3D" id="3.40.50.360">
    <property type="match status" value="1"/>
</dbReference>
<dbReference type="RefSeq" id="XP_056073977.1">
    <property type="nucleotide sequence ID" value="XM_056213669.1"/>
</dbReference>
<evidence type="ECO:0000256" key="1">
    <source>
        <dbReference type="ARBA" id="ARBA00022630"/>
    </source>
</evidence>
<dbReference type="Gene3D" id="1.20.990.10">
    <property type="entry name" value="NADPH-cytochrome p450 Reductase, Chain A, domain 3"/>
    <property type="match status" value="1"/>
</dbReference>
<evidence type="ECO:0000313" key="4">
    <source>
        <dbReference type="EMBL" id="KAJ4356851.1"/>
    </source>
</evidence>
<dbReference type="GO" id="GO:0003958">
    <property type="term" value="F:NADPH-hemoprotein reductase activity"/>
    <property type="evidence" value="ECO:0007669"/>
    <property type="project" value="UniProtKB-EC"/>
</dbReference>
<sequence length="445" mass="49359">MGSQAHFGTEWAIFGNGNSTYSNSYNGAAKRIQTLLTQGKAKFLLPNYFHGDTAIEDPPWAQLEQWLQDVSIQLGGSSTQEPTGHYQSPSGRIASYPFNTSTPATITSCTLLSSNIRRLVLNVEKAKRGDFVHAEMLVPNRCTDVKKVLKAFGLSGREVVGPGSSPLTTQEVMTHFVDLKRPFTHTRWSKADKLNYQDEKALLSWPILKTSELFHGRWQCKIDPTALCGALPLSRPRHFSIASSKFDKTGEFLEFLVKCQRNGRFSSEFLSTATTGTSLRIRFAGTSSLSMIEDYSKPIIAFATGSGISSVKYILQQRFRQSLNHATSQEEPILKPSTTSLFVGFRSEDAHMVSDALHNAIRSNMVDILSLTPSNPEKSRAQDKVFDIKFRNIISAKIRDESCYVFVCASPQAAKGFSSNLSALIGRNVRDALGERYIEEVFEAA</sequence>
<organism evidence="4 5">
    <name type="scientific">Didymosphaeria variabile</name>
    <dbReference type="NCBI Taxonomy" id="1932322"/>
    <lineage>
        <taxon>Eukaryota</taxon>
        <taxon>Fungi</taxon>
        <taxon>Dikarya</taxon>
        <taxon>Ascomycota</taxon>
        <taxon>Pezizomycotina</taxon>
        <taxon>Dothideomycetes</taxon>
        <taxon>Pleosporomycetidae</taxon>
        <taxon>Pleosporales</taxon>
        <taxon>Massarineae</taxon>
        <taxon>Didymosphaeriaceae</taxon>
        <taxon>Didymosphaeria</taxon>
    </lineage>
</organism>
<gene>
    <name evidence="4" type="ORF">N0V89_004888</name>
</gene>
<dbReference type="PROSITE" id="PS50902">
    <property type="entry name" value="FLAVODOXIN_LIKE"/>
    <property type="match status" value="1"/>
</dbReference>
<dbReference type="OrthoDB" id="1856718at2759"/>
<name>A0A9W8XS32_9PLEO</name>
<keyword evidence="5" id="KW-1185">Reference proteome</keyword>
<dbReference type="InterPro" id="IPR017938">
    <property type="entry name" value="Riboflavin_synthase-like_b-brl"/>
</dbReference>
<dbReference type="InterPro" id="IPR008254">
    <property type="entry name" value="Flavodoxin/NO_synth"/>
</dbReference>